<comment type="caution">
    <text evidence="1">The sequence shown here is derived from an EMBL/GenBank/DDBJ whole genome shotgun (WGS) entry which is preliminary data.</text>
</comment>
<reference evidence="1 2" key="1">
    <citation type="submission" date="2020-08" db="EMBL/GenBank/DDBJ databases">
        <title>Genomic Encyclopedia of Type Strains, Phase IV (KMG-IV): sequencing the most valuable type-strain genomes for metagenomic binning, comparative biology and taxonomic classification.</title>
        <authorList>
            <person name="Goeker M."/>
        </authorList>
    </citation>
    <scope>NUCLEOTIDE SEQUENCE [LARGE SCALE GENOMIC DNA]</scope>
    <source>
        <strain evidence="1 2">DSM 26723</strain>
    </source>
</reference>
<dbReference type="GO" id="GO:0016740">
    <property type="term" value="F:transferase activity"/>
    <property type="evidence" value="ECO:0007669"/>
    <property type="project" value="UniProtKB-KW"/>
</dbReference>
<evidence type="ECO:0000313" key="1">
    <source>
        <dbReference type="EMBL" id="MBB6092199.1"/>
    </source>
</evidence>
<dbReference type="Gene3D" id="3.30.460.40">
    <property type="match status" value="1"/>
</dbReference>
<dbReference type="SUPFAM" id="SSF81301">
    <property type="entry name" value="Nucleotidyltransferase"/>
    <property type="match status" value="1"/>
</dbReference>
<protein>
    <submittedName>
        <fullName evidence="1">Putative nucleotidyltransferase</fullName>
    </submittedName>
</protein>
<keyword evidence="1" id="KW-0808">Transferase</keyword>
<dbReference type="EMBL" id="JACHHZ010000001">
    <property type="protein sequence ID" value="MBB6092199.1"/>
    <property type="molecule type" value="Genomic_DNA"/>
</dbReference>
<sequence>MKADGPGQSPLLLMDVAVVLVEQEIEYAVVGAMAAAVHGSVRATLDADALIAVSIGKLAQLERVFRKAGFDTDLRRGDADDPIPALLALSDRHRNRVDLLAGLRGLDKQAFARSIDVPFAGSSVRVIGLEDFIAMKCFAGGPQDVADARYALRSATVPVNIDLVRRLARRFGRPAADVLEQLLGR</sequence>
<keyword evidence="2" id="KW-1185">Reference proteome</keyword>
<dbReference type="RefSeq" id="WP_184329942.1">
    <property type="nucleotide sequence ID" value="NZ_JACHHZ010000001.1"/>
</dbReference>
<gene>
    <name evidence="1" type="ORF">HNQ60_001045</name>
</gene>
<name>A0A841HII0_9GAMM</name>
<proteinExistence type="predicted"/>
<dbReference type="Proteomes" id="UP000588068">
    <property type="component" value="Unassembled WGS sequence"/>
</dbReference>
<organism evidence="1 2">
    <name type="scientific">Povalibacter uvarum</name>
    <dbReference type="NCBI Taxonomy" id="732238"/>
    <lineage>
        <taxon>Bacteria</taxon>
        <taxon>Pseudomonadati</taxon>
        <taxon>Pseudomonadota</taxon>
        <taxon>Gammaproteobacteria</taxon>
        <taxon>Steroidobacterales</taxon>
        <taxon>Steroidobacteraceae</taxon>
        <taxon>Povalibacter</taxon>
    </lineage>
</organism>
<evidence type="ECO:0000313" key="2">
    <source>
        <dbReference type="Proteomes" id="UP000588068"/>
    </source>
</evidence>
<accession>A0A841HII0</accession>
<dbReference type="AlphaFoldDB" id="A0A841HII0"/>
<dbReference type="InterPro" id="IPR043519">
    <property type="entry name" value="NT_sf"/>
</dbReference>